<dbReference type="InterPro" id="IPR044093">
    <property type="entry name" value="STKc_CDK10"/>
</dbReference>
<keyword evidence="4" id="KW-0808">Transferase</keyword>
<keyword evidence="15" id="KW-1185">Reference proteome</keyword>
<evidence type="ECO:0000313" key="14">
    <source>
        <dbReference type="EMBL" id="OQV24752.1"/>
    </source>
</evidence>
<evidence type="ECO:0000259" key="13">
    <source>
        <dbReference type="PROSITE" id="PS50011"/>
    </source>
</evidence>
<dbReference type="PROSITE" id="PS00107">
    <property type="entry name" value="PROTEIN_KINASE_ATP"/>
    <property type="match status" value="1"/>
</dbReference>
<dbReference type="GO" id="GO:0007346">
    <property type="term" value="P:regulation of mitotic cell cycle"/>
    <property type="evidence" value="ECO:0007669"/>
    <property type="project" value="InterPro"/>
</dbReference>
<dbReference type="InterPro" id="IPR011009">
    <property type="entry name" value="Kinase-like_dom_sf"/>
</dbReference>
<evidence type="ECO:0000256" key="5">
    <source>
        <dbReference type="ARBA" id="ARBA00022741"/>
    </source>
</evidence>
<dbReference type="InterPro" id="IPR050108">
    <property type="entry name" value="CDK"/>
</dbReference>
<evidence type="ECO:0000256" key="2">
    <source>
        <dbReference type="ARBA" id="ARBA00012425"/>
    </source>
</evidence>
<dbReference type="EC" id="2.7.11.22" evidence="2"/>
<evidence type="ECO:0000256" key="9">
    <source>
        <dbReference type="ARBA" id="ARBA00048367"/>
    </source>
</evidence>
<organism evidence="14 15">
    <name type="scientific">Hypsibius exemplaris</name>
    <name type="common">Freshwater tardigrade</name>
    <dbReference type="NCBI Taxonomy" id="2072580"/>
    <lineage>
        <taxon>Eukaryota</taxon>
        <taxon>Metazoa</taxon>
        <taxon>Ecdysozoa</taxon>
        <taxon>Tardigrada</taxon>
        <taxon>Eutardigrada</taxon>
        <taxon>Parachela</taxon>
        <taxon>Hypsibioidea</taxon>
        <taxon>Hypsibiidae</taxon>
        <taxon>Hypsibius</taxon>
    </lineage>
</organism>
<dbReference type="GO" id="GO:0040019">
    <property type="term" value="P:positive regulation of embryonic development"/>
    <property type="evidence" value="ECO:0007669"/>
    <property type="project" value="UniProtKB-ARBA"/>
</dbReference>
<dbReference type="AlphaFoldDB" id="A0A1W0XBP5"/>
<dbReference type="FunFam" id="1.10.510.10:FF:000533">
    <property type="entry name" value="cyclin-dependent kinase 10"/>
    <property type="match status" value="1"/>
</dbReference>
<dbReference type="CDD" id="cd07845">
    <property type="entry name" value="STKc_CDK10"/>
    <property type="match status" value="1"/>
</dbReference>
<evidence type="ECO:0000256" key="10">
    <source>
        <dbReference type="PROSITE-ProRule" id="PRU10141"/>
    </source>
</evidence>
<dbReference type="OrthoDB" id="1732493at2759"/>
<feature type="binding site" evidence="10">
    <location>
        <position position="87"/>
    </location>
    <ligand>
        <name>ATP</name>
        <dbReference type="ChEBI" id="CHEBI:30616"/>
    </ligand>
</feature>
<dbReference type="PROSITE" id="PS50011">
    <property type="entry name" value="PROTEIN_KINASE_DOM"/>
    <property type="match status" value="1"/>
</dbReference>
<dbReference type="GO" id="GO:0005524">
    <property type="term" value="F:ATP binding"/>
    <property type="evidence" value="ECO:0007669"/>
    <property type="project" value="UniProtKB-UniRule"/>
</dbReference>
<dbReference type="InterPro" id="IPR000719">
    <property type="entry name" value="Prot_kinase_dom"/>
</dbReference>
<protein>
    <recommendedName>
        <fullName evidence="2">cyclin-dependent kinase</fullName>
        <ecNumber evidence="2">2.7.11.22</ecNumber>
    </recommendedName>
</protein>
<evidence type="ECO:0000256" key="6">
    <source>
        <dbReference type="ARBA" id="ARBA00022777"/>
    </source>
</evidence>
<dbReference type="PROSITE" id="PS00108">
    <property type="entry name" value="PROTEIN_KINASE_ST"/>
    <property type="match status" value="1"/>
</dbReference>
<dbReference type="Pfam" id="PF00069">
    <property type="entry name" value="Pkinase"/>
    <property type="match status" value="1"/>
</dbReference>
<comment type="caution">
    <text evidence="14">The sequence shown here is derived from an EMBL/GenBank/DDBJ whole genome shotgun (WGS) entry which is preliminary data.</text>
</comment>
<evidence type="ECO:0000256" key="8">
    <source>
        <dbReference type="ARBA" id="ARBA00047811"/>
    </source>
</evidence>
<dbReference type="PANTHER" id="PTHR24056">
    <property type="entry name" value="CELL DIVISION PROTEIN KINASE"/>
    <property type="match status" value="1"/>
</dbReference>
<dbReference type="Proteomes" id="UP000192578">
    <property type="component" value="Unassembled WGS sequence"/>
</dbReference>
<evidence type="ECO:0000256" key="11">
    <source>
        <dbReference type="RuleBase" id="RU000304"/>
    </source>
</evidence>
<dbReference type="InterPro" id="IPR008271">
    <property type="entry name" value="Ser/Thr_kinase_AS"/>
</dbReference>
<keyword evidence="5 10" id="KW-0547">Nucleotide-binding</keyword>
<evidence type="ECO:0000256" key="4">
    <source>
        <dbReference type="ARBA" id="ARBA00022679"/>
    </source>
</evidence>
<comment type="similarity">
    <text evidence="1">Belongs to the protein kinase superfamily. CMGC Ser/Thr protein kinase family. CDC2/CDKX subfamily.</text>
</comment>
<keyword evidence="7 10" id="KW-0067">ATP-binding</keyword>
<dbReference type="Gene3D" id="3.30.200.20">
    <property type="entry name" value="Phosphorylase Kinase, domain 1"/>
    <property type="match status" value="1"/>
</dbReference>
<comment type="catalytic activity">
    <reaction evidence="9">
        <text>L-seryl-[protein] + ATP = O-phospho-L-seryl-[protein] + ADP + H(+)</text>
        <dbReference type="Rhea" id="RHEA:17989"/>
        <dbReference type="Rhea" id="RHEA-COMP:9863"/>
        <dbReference type="Rhea" id="RHEA-COMP:11604"/>
        <dbReference type="ChEBI" id="CHEBI:15378"/>
        <dbReference type="ChEBI" id="CHEBI:29999"/>
        <dbReference type="ChEBI" id="CHEBI:30616"/>
        <dbReference type="ChEBI" id="CHEBI:83421"/>
        <dbReference type="ChEBI" id="CHEBI:456216"/>
        <dbReference type="EC" id="2.7.11.22"/>
    </reaction>
</comment>
<sequence>MEGQRSSFITLHSISDDSEMAQKDTELHIYSPFAKNPEDRFAIPPGDTLGSCRCVSEFEKLNRIGEGTYGVVYRARDTKADKIVALKKMRMENEKTGIPISGLREILCLFRLRHKNIVNLHEVVVGRKSLRDIYLVMEYCEQDIGTLLDNLSEVSSGLGGGQQSSLFSEAQIKCIVLQSLHGIQYMHSQYVIHRDLKVSNMLLTDQGVLKIADFGLARPLAESPADPDDPSNVNGASMTPGVVTLWYRAPEVLLESQHQTTAVDMWSLGCVFGELLLHKPLLPGKSEIDQLTLIIDLLGSPTEAIWPGYNLLPRVRDFYIGREQPYNNLKHTFRWLSDSGLRLLNSLFTYDPKKRATADDALMSSYFKEQPLPCDPDLMPTFPQIRNSMDTRKKRQPDPASSIKKPRH</sequence>
<evidence type="ECO:0000256" key="1">
    <source>
        <dbReference type="ARBA" id="ARBA00006485"/>
    </source>
</evidence>
<dbReference type="SMART" id="SM00220">
    <property type="entry name" value="S_TKc"/>
    <property type="match status" value="1"/>
</dbReference>
<dbReference type="InterPro" id="IPR017441">
    <property type="entry name" value="Protein_kinase_ATP_BS"/>
</dbReference>
<reference evidence="15" key="1">
    <citation type="submission" date="2017-01" db="EMBL/GenBank/DDBJ databases">
        <title>Comparative genomics of anhydrobiosis in the tardigrade Hypsibius dujardini.</title>
        <authorList>
            <person name="Yoshida Y."/>
            <person name="Koutsovoulos G."/>
            <person name="Laetsch D."/>
            <person name="Stevens L."/>
            <person name="Kumar S."/>
            <person name="Horikawa D."/>
            <person name="Ishino K."/>
            <person name="Komine S."/>
            <person name="Tomita M."/>
            <person name="Blaxter M."/>
            <person name="Arakawa K."/>
        </authorList>
    </citation>
    <scope>NUCLEOTIDE SEQUENCE [LARGE SCALE GENOMIC DNA]</scope>
    <source>
        <strain evidence="15">Z151</strain>
    </source>
</reference>
<evidence type="ECO:0000256" key="12">
    <source>
        <dbReference type="SAM" id="MobiDB-lite"/>
    </source>
</evidence>
<keyword evidence="6 14" id="KW-0418">Kinase</keyword>
<feature type="region of interest" description="Disordered" evidence="12">
    <location>
        <begin position="374"/>
        <end position="408"/>
    </location>
</feature>
<dbReference type="GO" id="GO:0004693">
    <property type="term" value="F:cyclin-dependent protein serine/threonine kinase activity"/>
    <property type="evidence" value="ECO:0007669"/>
    <property type="project" value="UniProtKB-EC"/>
</dbReference>
<feature type="domain" description="Protein kinase" evidence="13">
    <location>
        <begin position="58"/>
        <end position="367"/>
    </location>
</feature>
<dbReference type="GO" id="GO:0005634">
    <property type="term" value="C:nucleus"/>
    <property type="evidence" value="ECO:0007669"/>
    <property type="project" value="TreeGrafter"/>
</dbReference>
<name>A0A1W0XBP5_HYPEX</name>
<dbReference type="PANTHER" id="PTHR24056:SF508">
    <property type="entry name" value="CYCLIN-DEPENDENT KINASE 10"/>
    <property type="match status" value="1"/>
</dbReference>
<evidence type="ECO:0000256" key="7">
    <source>
        <dbReference type="ARBA" id="ARBA00022840"/>
    </source>
</evidence>
<keyword evidence="3 11" id="KW-0723">Serine/threonine-protein kinase</keyword>
<evidence type="ECO:0000313" key="15">
    <source>
        <dbReference type="Proteomes" id="UP000192578"/>
    </source>
</evidence>
<dbReference type="FunFam" id="3.30.200.20:FF:000054">
    <property type="entry name" value="Cyclin-dependent kinase 11B"/>
    <property type="match status" value="1"/>
</dbReference>
<dbReference type="EMBL" id="MTYJ01000005">
    <property type="protein sequence ID" value="OQV24752.1"/>
    <property type="molecule type" value="Genomic_DNA"/>
</dbReference>
<evidence type="ECO:0000256" key="3">
    <source>
        <dbReference type="ARBA" id="ARBA00022527"/>
    </source>
</evidence>
<comment type="catalytic activity">
    <reaction evidence="8">
        <text>L-threonyl-[protein] + ATP = O-phospho-L-threonyl-[protein] + ADP + H(+)</text>
        <dbReference type="Rhea" id="RHEA:46608"/>
        <dbReference type="Rhea" id="RHEA-COMP:11060"/>
        <dbReference type="Rhea" id="RHEA-COMP:11605"/>
        <dbReference type="ChEBI" id="CHEBI:15378"/>
        <dbReference type="ChEBI" id="CHEBI:30013"/>
        <dbReference type="ChEBI" id="CHEBI:30616"/>
        <dbReference type="ChEBI" id="CHEBI:61977"/>
        <dbReference type="ChEBI" id="CHEBI:456216"/>
        <dbReference type="EC" id="2.7.11.22"/>
    </reaction>
</comment>
<accession>A0A1W0XBP5</accession>
<gene>
    <name evidence="14" type="ORF">BV898_01344</name>
</gene>
<dbReference type="Gene3D" id="1.10.510.10">
    <property type="entry name" value="Transferase(Phosphotransferase) domain 1"/>
    <property type="match status" value="1"/>
</dbReference>
<proteinExistence type="inferred from homology"/>
<dbReference type="SUPFAM" id="SSF56112">
    <property type="entry name" value="Protein kinase-like (PK-like)"/>
    <property type="match status" value="1"/>
</dbReference>